<protein>
    <recommendedName>
        <fullName evidence="4">Transmembrane protein</fullName>
    </recommendedName>
</protein>
<dbReference type="AlphaFoldDB" id="A0A1H4IXA5"/>
<sequence>MDKLEVYASAKGRSVLMVPLGVRRRVAMLLVVCLAIALSLCLRDASRSHRDLFDDFDPESLQCWDVRGSRNEQPDAMDAKVR</sequence>
<keyword evidence="1" id="KW-1133">Transmembrane helix</keyword>
<keyword evidence="1" id="KW-0812">Transmembrane</keyword>
<dbReference type="Proteomes" id="UP000182409">
    <property type="component" value="Unassembled WGS sequence"/>
</dbReference>
<reference evidence="2 3" key="1">
    <citation type="submission" date="2016-10" db="EMBL/GenBank/DDBJ databases">
        <authorList>
            <person name="de Groot N.N."/>
        </authorList>
    </citation>
    <scope>NUCLEOTIDE SEQUENCE [LARGE SCALE GENOMIC DNA]</scope>
    <source>
        <strain evidence="2 3">AB35.6</strain>
    </source>
</reference>
<accession>A0A1H4IXA5</accession>
<evidence type="ECO:0008006" key="4">
    <source>
        <dbReference type="Google" id="ProtNLM"/>
    </source>
</evidence>
<keyword evidence="1" id="KW-0472">Membrane</keyword>
<evidence type="ECO:0000313" key="3">
    <source>
        <dbReference type="Proteomes" id="UP000182409"/>
    </source>
</evidence>
<gene>
    <name evidence="2" type="ORF">SAMN05443244_0114</name>
</gene>
<proteinExistence type="predicted"/>
<evidence type="ECO:0000256" key="1">
    <source>
        <dbReference type="SAM" id="Phobius"/>
    </source>
</evidence>
<dbReference type="EMBL" id="FNSD01000001">
    <property type="protein sequence ID" value="SEB37948.1"/>
    <property type="molecule type" value="Genomic_DNA"/>
</dbReference>
<name>A0A1H4IXA5_9BACT</name>
<evidence type="ECO:0000313" key="2">
    <source>
        <dbReference type="EMBL" id="SEB37948.1"/>
    </source>
</evidence>
<feature type="transmembrane region" description="Helical" evidence="1">
    <location>
        <begin position="26"/>
        <end position="42"/>
    </location>
</feature>
<organism evidence="2 3">
    <name type="scientific">Terriglobus roseus</name>
    <dbReference type="NCBI Taxonomy" id="392734"/>
    <lineage>
        <taxon>Bacteria</taxon>
        <taxon>Pseudomonadati</taxon>
        <taxon>Acidobacteriota</taxon>
        <taxon>Terriglobia</taxon>
        <taxon>Terriglobales</taxon>
        <taxon>Acidobacteriaceae</taxon>
        <taxon>Terriglobus</taxon>
    </lineage>
</organism>